<feature type="compositionally biased region" description="Basic and acidic residues" evidence="1">
    <location>
        <begin position="195"/>
        <end position="210"/>
    </location>
</feature>
<feature type="region of interest" description="Disordered" evidence="1">
    <location>
        <begin position="1"/>
        <end position="21"/>
    </location>
</feature>
<reference evidence="2 3" key="1">
    <citation type="journal article" date="2015" name="Genome Biol. Evol.">
        <title>Characterization of Three Mycobacterium spp. with Potential Use in Bioremediation by Genome Sequencing and Comparative Genomics.</title>
        <authorList>
            <person name="Das S."/>
            <person name="Pettersson B.M."/>
            <person name="Behra P.R."/>
            <person name="Ramesh M."/>
            <person name="Dasgupta S."/>
            <person name="Bhattacharya A."/>
            <person name="Kirsebom L.A."/>
        </authorList>
    </citation>
    <scope>NUCLEOTIDE SEQUENCE [LARGE SCALE GENOMIC DNA]</scope>
    <source>
        <strain evidence="2 3">DSM 43826</strain>
    </source>
</reference>
<dbReference type="EMBL" id="JYNL01000003">
    <property type="protein sequence ID" value="KMO83661.1"/>
    <property type="molecule type" value="Genomic_DNA"/>
</dbReference>
<feature type="compositionally biased region" description="Low complexity" evidence="1">
    <location>
        <begin position="85"/>
        <end position="94"/>
    </location>
</feature>
<feature type="region of interest" description="Disordered" evidence="1">
    <location>
        <begin position="190"/>
        <end position="219"/>
    </location>
</feature>
<keyword evidence="3" id="KW-1185">Reference proteome</keyword>
<comment type="caution">
    <text evidence="2">The sequence shown here is derived from an EMBL/GenBank/DDBJ whole genome shotgun (WGS) entry which is preliminary data.</text>
</comment>
<dbReference type="Proteomes" id="UP000036513">
    <property type="component" value="Unassembled WGS sequence"/>
</dbReference>
<evidence type="ECO:0000313" key="3">
    <source>
        <dbReference type="Proteomes" id="UP000036513"/>
    </source>
</evidence>
<protein>
    <submittedName>
        <fullName evidence="2">Uncharacterized protein</fullName>
    </submittedName>
</protein>
<evidence type="ECO:0000313" key="2">
    <source>
        <dbReference type="EMBL" id="KMO83661.1"/>
    </source>
</evidence>
<feature type="region of interest" description="Disordered" evidence="1">
    <location>
        <begin position="85"/>
        <end position="104"/>
    </location>
</feature>
<dbReference type="PATRIC" id="fig|37916.4.peg.345"/>
<sequence length="239" mass="25716">MENAAVEGAATTGRRPLQGRPQTPLIGHAELSLPALRLAVARDDGTTCGAGNGEQGSAIGSGGYLEVSMRVPWCDERRSSLLRLPPRPLTTNSLSDRDTPTAKPSNTCAVCPEGVGSAGSVAPKHLALCRRIFFAVAERFGRCWSQRPNPEDGRRCPAVVRDPTCGTSPLPYDELHVCRRAIASVIARNAGAHARAPDLPDGTRREAEARRPHRNREALAGVRRSLRHRPDWMRTGPAG</sequence>
<gene>
    <name evidence="2" type="ORF">MCHLDSM_00313</name>
</gene>
<name>A0A0J6ZFT8_9MYCO</name>
<organism evidence="2 3">
    <name type="scientific">Mycolicibacterium chlorophenolicum</name>
    <dbReference type="NCBI Taxonomy" id="37916"/>
    <lineage>
        <taxon>Bacteria</taxon>
        <taxon>Bacillati</taxon>
        <taxon>Actinomycetota</taxon>
        <taxon>Actinomycetes</taxon>
        <taxon>Mycobacteriales</taxon>
        <taxon>Mycobacteriaceae</taxon>
        <taxon>Mycolicibacterium</taxon>
    </lineage>
</organism>
<accession>A0A0J6ZFT8</accession>
<evidence type="ECO:0000256" key="1">
    <source>
        <dbReference type="SAM" id="MobiDB-lite"/>
    </source>
</evidence>
<dbReference type="AlphaFoldDB" id="A0A0J6ZFT8"/>
<proteinExistence type="predicted"/>